<evidence type="ECO:0000313" key="5">
    <source>
        <dbReference type="Proteomes" id="UP000322873"/>
    </source>
</evidence>
<dbReference type="InterPro" id="IPR046757">
    <property type="entry name" value="YL1_N"/>
</dbReference>
<dbReference type="SMART" id="SM00993">
    <property type="entry name" value="YL1_C"/>
    <property type="match status" value="1"/>
</dbReference>
<comment type="caution">
    <text evidence="4">The sequence shown here is derived from an EMBL/GenBank/DDBJ whole genome shotgun (WGS) entry which is preliminary data.</text>
</comment>
<dbReference type="OrthoDB" id="3942062at2759"/>
<dbReference type="EMBL" id="VICG01000016">
    <property type="protein sequence ID" value="KAA8564106.1"/>
    <property type="molecule type" value="Genomic_DNA"/>
</dbReference>
<proteinExistence type="inferred from homology"/>
<feature type="region of interest" description="Disordered" evidence="2">
    <location>
        <begin position="1"/>
        <end position="37"/>
    </location>
</feature>
<organism evidence="4 5">
    <name type="scientific">Monilinia fructicola</name>
    <name type="common">Brown rot fungus</name>
    <name type="synonym">Ciboria fructicola</name>
    <dbReference type="NCBI Taxonomy" id="38448"/>
    <lineage>
        <taxon>Eukaryota</taxon>
        <taxon>Fungi</taxon>
        <taxon>Dikarya</taxon>
        <taxon>Ascomycota</taxon>
        <taxon>Pezizomycotina</taxon>
        <taxon>Leotiomycetes</taxon>
        <taxon>Helotiales</taxon>
        <taxon>Sclerotiniaceae</taxon>
        <taxon>Monilinia</taxon>
    </lineage>
</organism>
<sequence length="729" mass="79270">MADDIDEDTPTRTEENSSDDDSVSDGEQNGGEDTVEWMVTSRQKRSTAGNRLNALLQQEEPDDELELLFAEDENEEDHGFVDVEADSDVQMDSSDDDDDQGPATGADDLEGERELQKKEKAERLAKKRKLNDGIPKIFKKRVKIDPTIPSKPAPRPKKKSERASWIPTPEDAPTRASARGTTKKSKEQLHAQMIDREKKRLKQLANMEKAAAAKEAAKKPAMTQEDRLAEAARVEKSNSKSLSRWEEAEQQREEEQRLKLAALHNRKLVGPVITWWSGRATWVGGKLIALGSKTLKPDEPKDKVKKRKAGDMEDEGEVGSTESAAPKPIATADFVVTDAPNGNKDSTSGTTLGITNSDANKDGALKQESTSSSNGILHLHPGTQPNSILKPPQPPPTSILQPPNQTSGVVPKISGLQPPQQTTGAVPHINGPLQLPQSHNHPVPIIPNQPPTTVPPFFLQAPSLDGSKPLPGFQPPDTNYPRSMPSQTTPFTFGPSQHYSPYSATPLPAPPQPPITEYALRNCLILTNFNEDEIKSKDVQTRILFNRTFPKAPTKTKTPLSKSHSHPLCAITHYPAKFRDPKTGLPYVNSYAYKEIQKLRRGEYRWSKLLGAYVGNAMVAARGVPGRFLKDERGNGIGKQNVVGVSIRTSTSTTTSTSTSNPLPIQTQTQMQPQTQTQTQPQTQTQTSNSSIGKVNGTGIVTGSGSGNGSGNGNGNGNGNENGIGVEKK</sequence>
<accession>A0A5M9J8W6</accession>
<dbReference type="Proteomes" id="UP000322873">
    <property type="component" value="Unassembled WGS sequence"/>
</dbReference>
<comment type="similarity">
    <text evidence="1">Belongs to the VPS72/YL1 family.</text>
</comment>
<evidence type="ECO:0000259" key="3">
    <source>
        <dbReference type="SMART" id="SM00993"/>
    </source>
</evidence>
<name>A0A5M9J8W6_MONFR</name>
<reference evidence="4 5" key="1">
    <citation type="submission" date="2019-06" db="EMBL/GenBank/DDBJ databases">
        <title>Genome Sequence of the Brown Rot Fungal Pathogen Monilinia fructicola.</title>
        <authorList>
            <person name="De Miccolis Angelini R.M."/>
            <person name="Landi L."/>
            <person name="Abate D."/>
            <person name="Pollastro S."/>
            <person name="Romanazzi G."/>
            <person name="Faretra F."/>
        </authorList>
    </citation>
    <scope>NUCLEOTIDE SEQUENCE [LARGE SCALE GENOMIC DNA]</scope>
    <source>
        <strain evidence="4 5">Mfrc123</strain>
    </source>
</reference>
<evidence type="ECO:0000313" key="4">
    <source>
        <dbReference type="EMBL" id="KAA8564106.1"/>
    </source>
</evidence>
<feature type="region of interest" description="Disordered" evidence="2">
    <location>
        <begin position="649"/>
        <end position="729"/>
    </location>
</feature>
<evidence type="ECO:0000256" key="2">
    <source>
        <dbReference type="SAM" id="MobiDB-lite"/>
    </source>
</evidence>
<dbReference type="InterPro" id="IPR013272">
    <property type="entry name" value="Vps72/YL1_C"/>
</dbReference>
<feature type="compositionally biased region" description="Polar residues" evidence="2">
    <location>
        <begin position="343"/>
        <end position="358"/>
    </location>
</feature>
<feature type="compositionally biased region" description="Gly residues" evidence="2">
    <location>
        <begin position="700"/>
        <end position="722"/>
    </location>
</feature>
<dbReference type="GO" id="GO:0005634">
    <property type="term" value="C:nucleus"/>
    <property type="evidence" value="ECO:0007669"/>
    <property type="project" value="TreeGrafter"/>
</dbReference>
<dbReference type="AlphaFoldDB" id="A0A5M9J8W6"/>
<feature type="compositionally biased region" description="Basic and acidic residues" evidence="2">
    <location>
        <begin position="112"/>
        <end position="124"/>
    </location>
</feature>
<feature type="domain" description="Vps72/YL1 C-terminal" evidence="3">
    <location>
        <begin position="567"/>
        <end position="596"/>
    </location>
</feature>
<keyword evidence="5" id="KW-1185">Reference proteome</keyword>
<feature type="compositionally biased region" description="Basic and acidic residues" evidence="2">
    <location>
        <begin position="184"/>
        <end position="198"/>
    </location>
</feature>
<feature type="compositionally biased region" description="Acidic residues" evidence="2">
    <location>
        <begin position="83"/>
        <end position="100"/>
    </location>
</feature>
<feature type="region of interest" description="Disordered" evidence="2">
    <location>
        <begin position="56"/>
        <end position="255"/>
    </location>
</feature>
<dbReference type="Pfam" id="PF08265">
    <property type="entry name" value="YL1_C"/>
    <property type="match status" value="1"/>
</dbReference>
<feature type="region of interest" description="Disordered" evidence="2">
    <location>
        <begin position="293"/>
        <end position="431"/>
    </location>
</feature>
<feature type="compositionally biased region" description="Acidic residues" evidence="2">
    <location>
        <begin position="59"/>
        <end position="76"/>
    </location>
</feature>
<evidence type="ECO:0000256" key="1">
    <source>
        <dbReference type="ARBA" id="ARBA00006832"/>
    </source>
</evidence>
<feature type="compositionally biased region" description="Low complexity" evidence="2">
    <location>
        <begin position="649"/>
        <end position="687"/>
    </location>
</feature>
<gene>
    <name evidence="4" type="ORF">EYC84_012089</name>
</gene>
<dbReference type="PANTHER" id="PTHR13275:SF4">
    <property type="entry name" value="VACUOLAR PROTEIN SORTING-ASSOCIATED PROTEIN 72 HOMOLOG"/>
    <property type="match status" value="1"/>
</dbReference>
<dbReference type="VEuPathDB" id="FungiDB:MFRU_032g00750"/>
<dbReference type="PANTHER" id="PTHR13275">
    <property type="entry name" value="YL-1 PROTEIN TRANSCRIPTION FACTOR-LIKE 1"/>
    <property type="match status" value="1"/>
</dbReference>
<protein>
    <recommendedName>
        <fullName evidence="3">Vps72/YL1 C-terminal domain-containing protein</fullName>
    </recommendedName>
</protein>
<feature type="compositionally biased region" description="Basic and acidic residues" evidence="2">
    <location>
        <begin position="211"/>
        <end position="255"/>
    </location>
</feature>
<dbReference type="Pfam" id="PF05764">
    <property type="entry name" value="YL1"/>
    <property type="match status" value="1"/>
</dbReference>